<evidence type="ECO:0000259" key="2">
    <source>
        <dbReference type="Pfam" id="PF07484"/>
    </source>
</evidence>
<proteinExistence type="predicted"/>
<sequence>MGRARGLGLQPLGTVLMAICALCCGNVPTASACDAADPFIGQICWVAFTYAPRNWAFCDGQLMQISENPA</sequence>
<dbReference type="EMBL" id="DF237559">
    <property type="protein sequence ID" value="GAQ90189.1"/>
    <property type="molecule type" value="Genomic_DNA"/>
</dbReference>
<evidence type="ECO:0000313" key="4">
    <source>
        <dbReference type="Proteomes" id="UP000054558"/>
    </source>
</evidence>
<keyword evidence="1" id="KW-0732">Signal</keyword>
<dbReference type="PROSITE" id="PS51257">
    <property type="entry name" value="PROKAR_LIPOPROTEIN"/>
    <property type="match status" value="1"/>
</dbReference>
<dbReference type="InterPro" id="IPR011083">
    <property type="entry name" value="Phage_tail_collar_dom"/>
</dbReference>
<dbReference type="AlphaFoldDB" id="A0A1Y1IL70"/>
<evidence type="ECO:0000256" key="1">
    <source>
        <dbReference type="SAM" id="SignalP"/>
    </source>
</evidence>
<feature type="domain" description="Phage tail collar" evidence="2">
    <location>
        <begin position="41"/>
        <end position="70"/>
    </location>
</feature>
<name>A0A1Y1IL70_KLENI</name>
<dbReference type="SUPFAM" id="SSF88874">
    <property type="entry name" value="Receptor-binding domain of short tail fibre protein gp12"/>
    <property type="match status" value="1"/>
</dbReference>
<dbReference type="Proteomes" id="UP000054558">
    <property type="component" value="Unassembled WGS sequence"/>
</dbReference>
<dbReference type="OrthoDB" id="10028987at2759"/>
<dbReference type="Pfam" id="PF07484">
    <property type="entry name" value="Collar"/>
    <property type="match status" value="1"/>
</dbReference>
<feature type="chain" id="PRO_5012914569" description="Phage tail collar domain-containing protein" evidence="1">
    <location>
        <begin position="33"/>
        <end position="70"/>
    </location>
</feature>
<gene>
    <name evidence="3" type="ORF">KFL_006100070</name>
</gene>
<organism evidence="3 4">
    <name type="scientific">Klebsormidium nitens</name>
    <name type="common">Green alga</name>
    <name type="synonym">Ulothrix nitens</name>
    <dbReference type="NCBI Taxonomy" id="105231"/>
    <lineage>
        <taxon>Eukaryota</taxon>
        <taxon>Viridiplantae</taxon>
        <taxon>Streptophyta</taxon>
        <taxon>Klebsormidiophyceae</taxon>
        <taxon>Klebsormidiales</taxon>
        <taxon>Klebsormidiaceae</taxon>
        <taxon>Klebsormidium</taxon>
    </lineage>
</organism>
<dbReference type="Gene3D" id="3.90.1340.10">
    <property type="entry name" value="Phage tail collar domain"/>
    <property type="match status" value="1"/>
</dbReference>
<protein>
    <recommendedName>
        <fullName evidence="2">Phage tail collar domain-containing protein</fullName>
    </recommendedName>
</protein>
<accession>A0A1Y1IL70</accession>
<feature type="signal peptide" evidence="1">
    <location>
        <begin position="1"/>
        <end position="32"/>
    </location>
</feature>
<dbReference type="InterPro" id="IPR037053">
    <property type="entry name" value="Phage_tail_collar_dom_sf"/>
</dbReference>
<evidence type="ECO:0000313" key="3">
    <source>
        <dbReference type="EMBL" id="GAQ90189.1"/>
    </source>
</evidence>
<keyword evidence="4" id="KW-1185">Reference proteome</keyword>
<reference evidence="3 4" key="1">
    <citation type="journal article" date="2014" name="Nat. Commun.">
        <title>Klebsormidium flaccidum genome reveals primary factors for plant terrestrial adaptation.</title>
        <authorList>
            <person name="Hori K."/>
            <person name="Maruyama F."/>
            <person name="Fujisawa T."/>
            <person name="Togashi T."/>
            <person name="Yamamoto N."/>
            <person name="Seo M."/>
            <person name="Sato S."/>
            <person name="Yamada T."/>
            <person name="Mori H."/>
            <person name="Tajima N."/>
            <person name="Moriyama T."/>
            <person name="Ikeuchi M."/>
            <person name="Watanabe M."/>
            <person name="Wada H."/>
            <person name="Kobayashi K."/>
            <person name="Saito M."/>
            <person name="Masuda T."/>
            <person name="Sasaki-Sekimoto Y."/>
            <person name="Mashiguchi K."/>
            <person name="Awai K."/>
            <person name="Shimojima M."/>
            <person name="Masuda S."/>
            <person name="Iwai M."/>
            <person name="Nobusawa T."/>
            <person name="Narise T."/>
            <person name="Kondo S."/>
            <person name="Saito H."/>
            <person name="Sato R."/>
            <person name="Murakawa M."/>
            <person name="Ihara Y."/>
            <person name="Oshima-Yamada Y."/>
            <person name="Ohtaka K."/>
            <person name="Satoh M."/>
            <person name="Sonobe K."/>
            <person name="Ishii M."/>
            <person name="Ohtani R."/>
            <person name="Kanamori-Sato M."/>
            <person name="Honoki R."/>
            <person name="Miyazaki D."/>
            <person name="Mochizuki H."/>
            <person name="Umetsu J."/>
            <person name="Higashi K."/>
            <person name="Shibata D."/>
            <person name="Kamiya Y."/>
            <person name="Sato N."/>
            <person name="Nakamura Y."/>
            <person name="Tabata S."/>
            <person name="Ida S."/>
            <person name="Kurokawa K."/>
            <person name="Ohta H."/>
        </authorList>
    </citation>
    <scope>NUCLEOTIDE SEQUENCE [LARGE SCALE GENOMIC DNA]</scope>
    <source>
        <strain evidence="3 4">NIES-2285</strain>
    </source>
</reference>